<keyword evidence="2" id="KW-1185">Reference proteome</keyword>
<dbReference type="Proteomes" id="UP001482620">
    <property type="component" value="Unassembled WGS sequence"/>
</dbReference>
<evidence type="ECO:0000313" key="2">
    <source>
        <dbReference type="Proteomes" id="UP001482620"/>
    </source>
</evidence>
<reference evidence="1 2" key="1">
    <citation type="submission" date="2021-06" db="EMBL/GenBank/DDBJ databases">
        <authorList>
            <person name="Palmer J.M."/>
        </authorList>
    </citation>
    <scope>NUCLEOTIDE SEQUENCE [LARGE SCALE GENOMIC DNA]</scope>
    <source>
        <strain evidence="2">if_2019</strain>
        <tissue evidence="1">Muscle</tissue>
    </source>
</reference>
<accession>A0ABV0TXQ5</accession>
<dbReference type="EMBL" id="JAHRIQ010049534">
    <property type="protein sequence ID" value="MEQ2237708.1"/>
    <property type="molecule type" value="Genomic_DNA"/>
</dbReference>
<organism evidence="1 2">
    <name type="scientific">Ilyodon furcidens</name>
    <name type="common">goldbreast splitfin</name>
    <dbReference type="NCBI Taxonomy" id="33524"/>
    <lineage>
        <taxon>Eukaryota</taxon>
        <taxon>Metazoa</taxon>
        <taxon>Chordata</taxon>
        <taxon>Craniata</taxon>
        <taxon>Vertebrata</taxon>
        <taxon>Euteleostomi</taxon>
        <taxon>Actinopterygii</taxon>
        <taxon>Neopterygii</taxon>
        <taxon>Teleostei</taxon>
        <taxon>Neoteleostei</taxon>
        <taxon>Acanthomorphata</taxon>
        <taxon>Ovalentaria</taxon>
        <taxon>Atherinomorphae</taxon>
        <taxon>Cyprinodontiformes</taxon>
        <taxon>Goodeidae</taxon>
        <taxon>Ilyodon</taxon>
    </lineage>
</organism>
<gene>
    <name evidence="1" type="ORF">ILYODFUR_025805</name>
</gene>
<name>A0ABV0TXQ5_9TELE</name>
<sequence length="110" mass="11629">MEKPVSKTLRHSSVFVTVGIYPLPCLHVCISARLHLNVHRNGGGGVCRKTVGGATEKEGTPTKPGSSREWTAPMRATVCTWGLRPLQVNTSTPMIIQCLCSGPASCAAGI</sequence>
<evidence type="ECO:0000313" key="1">
    <source>
        <dbReference type="EMBL" id="MEQ2237708.1"/>
    </source>
</evidence>
<proteinExistence type="predicted"/>
<comment type="caution">
    <text evidence="1">The sequence shown here is derived from an EMBL/GenBank/DDBJ whole genome shotgun (WGS) entry which is preliminary data.</text>
</comment>
<protein>
    <submittedName>
        <fullName evidence="1">Uncharacterized protein</fullName>
    </submittedName>
</protein>